<dbReference type="PANTHER" id="PTHR43451">
    <property type="entry name" value="ACETYLTRANSFERASE (GNAT) FAMILY PROTEIN"/>
    <property type="match status" value="1"/>
</dbReference>
<dbReference type="Proteomes" id="UP000724149">
    <property type="component" value="Unassembled WGS sequence"/>
</dbReference>
<gene>
    <name evidence="2" type="ORF">H9X81_00130</name>
</gene>
<accession>A0ABS2GKZ5</accession>
<organism evidence="2 3">
    <name type="scientific">Hydrogenoanaerobacterium saccharovorans</name>
    <dbReference type="NCBI Taxonomy" id="474960"/>
    <lineage>
        <taxon>Bacteria</taxon>
        <taxon>Bacillati</taxon>
        <taxon>Bacillota</taxon>
        <taxon>Clostridia</taxon>
        <taxon>Eubacteriales</taxon>
        <taxon>Oscillospiraceae</taxon>
        <taxon>Hydrogenoanaerobacterium</taxon>
    </lineage>
</organism>
<dbReference type="InterPro" id="IPR052564">
    <property type="entry name" value="N-acetyltrans/Recomb-assoc"/>
</dbReference>
<keyword evidence="3" id="KW-1185">Reference proteome</keyword>
<evidence type="ECO:0000259" key="1">
    <source>
        <dbReference type="PROSITE" id="PS51186"/>
    </source>
</evidence>
<reference evidence="2 3" key="1">
    <citation type="journal article" date="2021" name="Sci. Rep.">
        <title>The distribution of antibiotic resistance genes in chicken gut microbiota commensals.</title>
        <authorList>
            <person name="Juricova H."/>
            <person name="Matiasovicova J."/>
            <person name="Kubasova T."/>
            <person name="Cejkova D."/>
            <person name="Rychlik I."/>
        </authorList>
    </citation>
    <scope>NUCLEOTIDE SEQUENCE [LARGE SCALE GENOMIC DNA]</scope>
    <source>
        <strain evidence="2 3">An564</strain>
    </source>
</reference>
<dbReference type="PANTHER" id="PTHR43451:SF1">
    <property type="entry name" value="ACETYLTRANSFERASE"/>
    <property type="match status" value="1"/>
</dbReference>
<comment type="caution">
    <text evidence="2">The sequence shown here is derived from an EMBL/GenBank/DDBJ whole genome shotgun (WGS) entry which is preliminary data.</text>
</comment>
<dbReference type="InterPro" id="IPR000182">
    <property type="entry name" value="GNAT_dom"/>
</dbReference>
<name>A0ABS2GKZ5_9FIRM</name>
<dbReference type="EMBL" id="JACSNR010000001">
    <property type="protein sequence ID" value="MBM6922104.1"/>
    <property type="molecule type" value="Genomic_DNA"/>
</dbReference>
<dbReference type="CDD" id="cd04301">
    <property type="entry name" value="NAT_SF"/>
    <property type="match status" value="1"/>
</dbReference>
<proteinExistence type="predicted"/>
<dbReference type="RefSeq" id="WP_191391802.1">
    <property type="nucleotide sequence ID" value="NZ_JACSNR010000001.1"/>
</dbReference>
<dbReference type="SUPFAM" id="SSF55729">
    <property type="entry name" value="Acyl-CoA N-acyltransferases (Nat)"/>
    <property type="match status" value="1"/>
</dbReference>
<dbReference type="Gene3D" id="3.40.630.30">
    <property type="match status" value="1"/>
</dbReference>
<protein>
    <submittedName>
        <fullName evidence="2">GNAT family N-acetyltransferase</fullName>
    </submittedName>
</protein>
<evidence type="ECO:0000313" key="3">
    <source>
        <dbReference type="Proteomes" id="UP000724149"/>
    </source>
</evidence>
<dbReference type="Pfam" id="PF13673">
    <property type="entry name" value="Acetyltransf_10"/>
    <property type="match status" value="1"/>
</dbReference>
<dbReference type="InterPro" id="IPR016181">
    <property type="entry name" value="Acyl_CoA_acyltransferase"/>
</dbReference>
<feature type="domain" description="N-acetyltransferase" evidence="1">
    <location>
        <begin position="1"/>
        <end position="140"/>
    </location>
</feature>
<dbReference type="PROSITE" id="PS51186">
    <property type="entry name" value="GNAT"/>
    <property type="match status" value="1"/>
</dbReference>
<sequence>MEIRHLTPAEIPQGLELVRDVFLEFEAPDYPPEGVEEFFRFLDDPQQASLCFYGAWDGTVLRGVLAAREEHICLLFVRREYHRQGTARALIEAYCREQTGAVTVNSSPYAVEAYHRLGFRDTAPQQTVNGITFTPMIREV</sequence>
<evidence type="ECO:0000313" key="2">
    <source>
        <dbReference type="EMBL" id="MBM6922104.1"/>
    </source>
</evidence>